<accession>A0A0D0VTA6</accession>
<reference evidence="1" key="1">
    <citation type="submission" date="2015-01" db="EMBL/GenBank/DDBJ databases">
        <title>The Genome Sequence of Cryptococcus gattii CA1280.</title>
        <authorList>
            <consortium name="The Broad Institute Genomics Platform"/>
            <person name="Cuomo C."/>
            <person name="Litvintseva A."/>
            <person name="Chen Y."/>
            <person name="Heitman J."/>
            <person name="Sun S."/>
            <person name="Springer D."/>
            <person name="Dromer F."/>
            <person name="Young S."/>
            <person name="Zeng Q."/>
            <person name="Gargeya S."/>
            <person name="Abouelleil A."/>
            <person name="Alvarado L."/>
            <person name="Chapman S.B."/>
            <person name="Gainer-Dewar J."/>
            <person name="Goldberg J."/>
            <person name="Griggs A."/>
            <person name="Gujja S."/>
            <person name="Hansen M."/>
            <person name="Howarth C."/>
            <person name="Imamovic A."/>
            <person name="Larimer J."/>
            <person name="Murphy C."/>
            <person name="Naylor J."/>
            <person name="Pearson M."/>
            <person name="Priest M."/>
            <person name="Roberts A."/>
            <person name="Saif S."/>
            <person name="Shea T."/>
            <person name="Sykes S."/>
            <person name="Wortman J."/>
            <person name="Nusbaum C."/>
            <person name="Birren B."/>
        </authorList>
    </citation>
    <scope>NUCLEOTIDE SEQUENCE [LARGE SCALE GENOMIC DNA]</scope>
    <source>
        <strain evidence="1">CA1280</strain>
    </source>
</reference>
<organism evidence="1">
    <name type="scientific">Cryptococcus bacillisporus CA1280</name>
    <dbReference type="NCBI Taxonomy" id="1296109"/>
    <lineage>
        <taxon>Eukaryota</taxon>
        <taxon>Fungi</taxon>
        <taxon>Dikarya</taxon>
        <taxon>Basidiomycota</taxon>
        <taxon>Agaricomycotina</taxon>
        <taxon>Tremellomycetes</taxon>
        <taxon>Tremellales</taxon>
        <taxon>Cryptococcaceae</taxon>
        <taxon>Cryptococcus</taxon>
        <taxon>Cryptococcus gattii species complex</taxon>
    </lineage>
</organism>
<dbReference type="EMBL" id="KN847974">
    <property type="protein sequence ID" value="KIR49689.1"/>
    <property type="molecule type" value="Genomic_DNA"/>
</dbReference>
<name>A0A0D0VTA6_CRYGA</name>
<dbReference type="HOGENOM" id="CLU_3106284_0_0_1"/>
<evidence type="ECO:0000313" key="1">
    <source>
        <dbReference type="EMBL" id="KIR49689.1"/>
    </source>
</evidence>
<dbReference type="AlphaFoldDB" id="A0A0D0VTA6"/>
<proteinExistence type="predicted"/>
<sequence length="51" mass="6129">MLLYYLAYPCRQRHCQRIHRRTSGSPVCPDHIRRNRCTCSPRDSSRIRPKS</sequence>
<gene>
    <name evidence="1" type="ORF">I312_00779</name>
</gene>
<protein>
    <submittedName>
        <fullName evidence="1">Uncharacterized protein</fullName>
    </submittedName>
</protein>